<dbReference type="Proteomes" id="UP000198228">
    <property type="component" value="Chromosome I"/>
</dbReference>
<sequence length="161" mass="17611">MTTPATPQPGAPVDPYRAYNFKLLINGITNGHFTEVSGLEVTIARRAYREAGNDRIRAVPGQVDYAPVTLHFGLTSSRELWDWVQAAARGTVNRRNVSVVLLDAAGTSEALRWNMINAWPMRWRGAHLHTLSQEIAIEALTLAYEGLELESGSAAAAPRTA</sequence>
<evidence type="ECO:0000313" key="2">
    <source>
        <dbReference type="Proteomes" id="UP000198228"/>
    </source>
</evidence>
<dbReference type="RefSeq" id="WP_088961616.1">
    <property type="nucleotide sequence ID" value="NZ_JBEPBP010000917.1"/>
</dbReference>
<proteinExistence type="predicted"/>
<reference evidence="1 2" key="1">
    <citation type="submission" date="2016-06" db="EMBL/GenBank/DDBJ databases">
        <authorList>
            <person name="Kjaerup R.B."/>
            <person name="Dalgaard T.S."/>
            <person name="Juul-Madsen H.R."/>
        </authorList>
    </citation>
    <scope>NUCLEOTIDE SEQUENCE [LARGE SCALE GENOMIC DNA]</scope>
    <source>
        <strain evidence="1 2">DSM 43821</strain>
    </source>
</reference>
<dbReference type="GO" id="GO:0005198">
    <property type="term" value="F:structural molecule activity"/>
    <property type="evidence" value="ECO:0007669"/>
    <property type="project" value="InterPro"/>
</dbReference>
<dbReference type="AlphaFoldDB" id="A0A1C4XYN9"/>
<dbReference type="PANTHER" id="PTHR38009:SF1">
    <property type="entry name" value="CONSERVED HYPOTHETICAL PHAGE TAIL PROTEIN"/>
    <property type="match status" value="1"/>
</dbReference>
<dbReference type="NCBIfam" id="TIGR02241">
    <property type="entry name" value="conserved hypothetical phage tail region protein"/>
    <property type="match status" value="1"/>
</dbReference>
<accession>A0A1C4XYN9</accession>
<evidence type="ECO:0000313" key="1">
    <source>
        <dbReference type="EMBL" id="SCF13594.1"/>
    </source>
</evidence>
<dbReference type="Pfam" id="PF06841">
    <property type="entry name" value="Phage_T4_gp19"/>
    <property type="match status" value="1"/>
</dbReference>
<dbReference type="PANTHER" id="PTHR38009">
    <property type="entry name" value="CONSERVED HYPOTHETICAL PHAGE TAIL PROTEIN"/>
    <property type="match status" value="1"/>
</dbReference>
<dbReference type="InterPro" id="IPR011747">
    <property type="entry name" value="CHP02241"/>
</dbReference>
<dbReference type="EMBL" id="LT607410">
    <property type="protein sequence ID" value="SCF13594.1"/>
    <property type="molecule type" value="Genomic_DNA"/>
</dbReference>
<dbReference type="InterPro" id="IPR010667">
    <property type="entry name" value="Phage_T4_Gp19"/>
</dbReference>
<name>A0A1C4XYN9_9ACTN</name>
<gene>
    <name evidence="1" type="ORF">GA0074696_2937</name>
</gene>
<protein>
    <submittedName>
        <fullName evidence="1">Conserved hypothetical phage tail region protein</fullName>
    </submittedName>
</protein>
<organism evidence="1 2">
    <name type="scientific">Micromonospora purpureochromogenes</name>
    <dbReference type="NCBI Taxonomy" id="47872"/>
    <lineage>
        <taxon>Bacteria</taxon>
        <taxon>Bacillati</taxon>
        <taxon>Actinomycetota</taxon>
        <taxon>Actinomycetes</taxon>
        <taxon>Micromonosporales</taxon>
        <taxon>Micromonosporaceae</taxon>
        <taxon>Micromonospora</taxon>
    </lineage>
</organism>